<dbReference type="Pfam" id="PF03706">
    <property type="entry name" value="LPG_synthase_TM"/>
    <property type="match status" value="1"/>
</dbReference>
<dbReference type="InterPro" id="IPR025857">
    <property type="entry name" value="MacB_PCD"/>
</dbReference>
<accession>A0A0B6WU23</accession>
<name>A0A0B6WU23_9BACT</name>
<keyword evidence="3 8" id="KW-0812">Transmembrane</keyword>
<dbReference type="AlphaFoldDB" id="A0A0B6WU23"/>
<dbReference type="STRING" id="454194.PYK22_00728"/>
<dbReference type="Proteomes" id="UP000031518">
    <property type="component" value="Unassembled WGS sequence"/>
</dbReference>
<evidence type="ECO:0000256" key="4">
    <source>
        <dbReference type="ARBA" id="ARBA00022989"/>
    </source>
</evidence>
<dbReference type="OrthoDB" id="9770036at2"/>
<feature type="region of interest" description="Disordered" evidence="7">
    <location>
        <begin position="1"/>
        <end position="23"/>
    </location>
</feature>
<dbReference type="Pfam" id="PF02687">
    <property type="entry name" value="FtsX"/>
    <property type="match status" value="1"/>
</dbReference>
<keyword evidence="4 8" id="KW-1133">Transmembrane helix</keyword>
<dbReference type="GO" id="GO:0022857">
    <property type="term" value="F:transmembrane transporter activity"/>
    <property type="evidence" value="ECO:0007669"/>
    <property type="project" value="TreeGrafter"/>
</dbReference>
<dbReference type="PANTHER" id="PTHR30572">
    <property type="entry name" value="MEMBRANE COMPONENT OF TRANSPORTER-RELATED"/>
    <property type="match status" value="1"/>
</dbReference>
<evidence type="ECO:0000256" key="5">
    <source>
        <dbReference type="ARBA" id="ARBA00023136"/>
    </source>
</evidence>
<proteinExistence type="inferred from homology"/>
<feature type="domain" description="ABC3 transporter permease C-terminal" evidence="9">
    <location>
        <begin position="613"/>
        <end position="726"/>
    </location>
</feature>
<keyword evidence="11" id="KW-0449">Lipoprotein</keyword>
<protein>
    <submittedName>
        <fullName evidence="11">ABC-type transport system, involved in lipoprotein release, permease component</fullName>
    </submittedName>
</protein>
<dbReference type="InterPro" id="IPR022791">
    <property type="entry name" value="L-PG_synthase/AglD"/>
</dbReference>
<evidence type="ECO:0000313" key="11">
    <source>
        <dbReference type="EMBL" id="CDM64733.1"/>
    </source>
</evidence>
<feature type="transmembrane region" description="Helical" evidence="8">
    <location>
        <begin position="335"/>
        <end position="358"/>
    </location>
</feature>
<keyword evidence="2" id="KW-1003">Cell membrane</keyword>
<reference evidence="11 12" key="2">
    <citation type="submission" date="2015-01" db="EMBL/GenBank/DDBJ databases">
        <title>Complete genome sequence of Pyrinomonas methylaliphatogenes type strain K22T.</title>
        <authorList>
            <person name="Lee K.C.Y."/>
            <person name="Power J.F."/>
            <person name="Dunfield P.F."/>
            <person name="Morgan X.C."/>
            <person name="Huttenhower C."/>
            <person name="Stott M.B."/>
        </authorList>
    </citation>
    <scope>NUCLEOTIDE SEQUENCE [LARGE SCALE GENOMIC DNA]</scope>
    <source>
        <strain evidence="11 12">K22</strain>
    </source>
</reference>
<dbReference type="EMBL" id="CBXV010000003">
    <property type="protein sequence ID" value="CDM64733.1"/>
    <property type="molecule type" value="Genomic_DNA"/>
</dbReference>
<sequence length="733" mass="79138">MISAKSVKGAERQKATGRSEQPGPIARRSIARLQLIAFAFGAALLAYVIHRVGVGPIFDALASIGIGFFPILAISGLRHVLRTQALRTAIEPTHRQFTFGQAFAARLGGEAITFLTFTGPLLGEATKAALLRRTVPLVHSVQALIVDNILYNLSVALFILSGACVMLANYTVPPVIGYALISIVVCMGAALIVASLALRHRIMPVTWLLARLGRTGVGRKLIRERSEHVRQIEASVYDFYTHRRGAFLAIVFLDLLSHASSVFEVYFILDLLGASPKIAAAYIIESLTKVINFAFGFVPATIGVYEGGTEVILRALGFAAATGVTLALARKAGMVFWTSIGLLVLMWRAGLGALERLAAKHPRLRRAMDNLVLSNLAHRPARTFTSILGIAIGVLLITFTVGLAHGLLQERARREANMGAEIMVRASGTFGLSGSEPFLLPVSRAEEIEKIEGVRAAVPIGQSTVSSDTGFGMRLVDGIPFEKYAAIANLHIVEGRGLNEAGDEAIVDTVWQEQRRAGIGATIQLYDRPFRIVGVYEPPNGARVKIPLKTMQEQVGSEGRCTAILVACENPAEQERVAARIHERFPEDQIIFTRDLPELYTTSVPALNIFIEVVVAIAAIISFLVVLLAMYTTVTERTRQIGILKSLGMSNAQIAWVIEQEALLVSVLGIIFGLILTLLARAAVMRATSLVVEIELRWVAVAALIGVVGGIVGALYPALRAARQDPVQALSYE</sequence>
<evidence type="ECO:0000256" key="2">
    <source>
        <dbReference type="ARBA" id="ARBA00022475"/>
    </source>
</evidence>
<comment type="subcellular location">
    <subcellularLocation>
        <location evidence="1">Cell membrane</location>
        <topology evidence="1">Multi-pass membrane protein</topology>
    </subcellularLocation>
</comment>
<evidence type="ECO:0000256" key="7">
    <source>
        <dbReference type="SAM" id="MobiDB-lite"/>
    </source>
</evidence>
<organism evidence="11 12">
    <name type="scientific">Pyrinomonas methylaliphatogenes</name>
    <dbReference type="NCBI Taxonomy" id="454194"/>
    <lineage>
        <taxon>Bacteria</taxon>
        <taxon>Pseudomonadati</taxon>
        <taxon>Acidobacteriota</taxon>
        <taxon>Blastocatellia</taxon>
        <taxon>Blastocatellales</taxon>
        <taxon>Pyrinomonadaceae</taxon>
        <taxon>Pyrinomonas</taxon>
    </lineage>
</organism>
<feature type="transmembrane region" description="Helical" evidence="8">
    <location>
        <begin position="246"/>
        <end position="269"/>
    </location>
</feature>
<feature type="transmembrane region" description="Helical" evidence="8">
    <location>
        <begin position="696"/>
        <end position="716"/>
    </location>
</feature>
<gene>
    <name evidence="11" type="ORF">PYK22_00728</name>
</gene>
<evidence type="ECO:0000256" key="3">
    <source>
        <dbReference type="ARBA" id="ARBA00022692"/>
    </source>
</evidence>
<feature type="transmembrane region" description="Helical" evidence="8">
    <location>
        <begin position="664"/>
        <end position="684"/>
    </location>
</feature>
<dbReference type="Pfam" id="PF12704">
    <property type="entry name" value="MacB_PCD"/>
    <property type="match status" value="1"/>
</dbReference>
<reference evidence="11 12" key="1">
    <citation type="submission" date="2013-12" db="EMBL/GenBank/DDBJ databases">
        <authorList>
            <person name="Stott M."/>
        </authorList>
    </citation>
    <scope>NUCLEOTIDE SEQUENCE [LARGE SCALE GENOMIC DNA]</scope>
    <source>
        <strain evidence="11 12">K22</strain>
    </source>
</reference>
<dbReference type="RefSeq" id="WP_060635303.1">
    <property type="nucleotide sequence ID" value="NZ_CBXV010000003.1"/>
</dbReference>
<comment type="similarity">
    <text evidence="6">Belongs to the ABC-4 integral membrane protein family.</text>
</comment>
<evidence type="ECO:0000256" key="8">
    <source>
        <dbReference type="SAM" id="Phobius"/>
    </source>
</evidence>
<feature type="transmembrane region" description="Helical" evidence="8">
    <location>
        <begin position="281"/>
        <end position="304"/>
    </location>
</feature>
<dbReference type="GO" id="GO:0005886">
    <property type="term" value="C:plasma membrane"/>
    <property type="evidence" value="ECO:0007669"/>
    <property type="project" value="UniProtKB-SubCell"/>
</dbReference>
<keyword evidence="5 8" id="KW-0472">Membrane</keyword>
<feature type="transmembrane region" description="Helical" evidence="8">
    <location>
        <begin position="149"/>
        <end position="170"/>
    </location>
</feature>
<keyword evidence="12" id="KW-1185">Reference proteome</keyword>
<evidence type="ECO:0000256" key="1">
    <source>
        <dbReference type="ARBA" id="ARBA00004651"/>
    </source>
</evidence>
<dbReference type="InterPro" id="IPR050250">
    <property type="entry name" value="Macrolide_Exporter_MacB"/>
</dbReference>
<feature type="transmembrane region" description="Helical" evidence="8">
    <location>
        <begin position="387"/>
        <end position="408"/>
    </location>
</feature>
<feature type="transmembrane region" description="Helical" evidence="8">
    <location>
        <begin position="30"/>
        <end position="50"/>
    </location>
</feature>
<dbReference type="InterPro" id="IPR003838">
    <property type="entry name" value="ABC3_permease_C"/>
</dbReference>
<feature type="transmembrane region" description="Helical" evidence="8">
    <location>
        <begin position="56"/>
        <end position="77"/>
    </location>
</feature>
<feature type="domain" description="MacB-like periplasmic core" evidence="10">
    <location>
        <begin position="383"/>
        <end position="582"/>
    </location>
</feature>
<feature type="transmembrane region" description="Helical" evidence="8">
    <location>
        <begin position="609"/>
        <end position="629"/>
    </location>
</feature>
<dbReference type="PANTHER" id="PTHR30572:SF4">
    <property type="entry name" value="ABC TRANSPORTER PERMEASE YTRF"/>
    <property type="match status" value="1"/>
</dbReference>
<evidence type="ECO:0000256" key="6">
    <source>
        <dbReference type="ARBA" id="ARBA00038076"/>
    </source>
</evidence>
<feature type="transmembrane region" description="Helical" evidence="8">
    <location>
        <begin position="311"/>
        <end position="329"/>
    </location>
</feature>
<evidence type="ECO:0000259" key="10">
    <source>
        <dbReference type="Pfam" id="PF12704"/>
    </source>
</evidence>
<evidence type="ECO:0000313" key="12">
    <source>
        <dbReference type="Proteomes" id="UP000031518"/>
    </source>
</evidence>
<evidence type="ECO:0000259" key="9">
    <source>
        <dbReference type="Pfam" id="PF02687"/>
    </source>
</evidence>
<feature type="transmembrane region" description="Helical" evidence="8">
    <location>
        <begin position="176"/>
        <end position="198"/>
    </location>
</feature>